<sequence>MGLKEDLRSIPGRIFDALGNVAEKVTYERETKGPVDPVTGQTVTVTSKQVRAVFLTFSEQRVAVGDIKAGDIRMVVPAGELGFQPQAQDNVVRGGGRYTVIAYETDPVQAHYSIQVRKS</sequence>
<evidence type="ECO:0008006" key="3">
    <source>
        <dbReference type="Google" id="ProtNLM"/>
    </source>
</evidence>
<dbReference type="RefSeq" id="WP_014242335.1">
    <property type="nucleotide sequence ID" value="NC_016618.1"/>
</dbReference>
<keyword evidence="2" id="KW-1185">Reference proteome</keyword>
<accession>A0A9P1NQH4</accession>
<keyword evidence="1" id="KW-0614">Plasmid</keyword>
<evidence type="ECO:0000313" key="1">
    <source>
        <dbReference type="EMBL" id="CCD02001.1"/>
    </source>
</evidence>
<evidence type="ECO:0000313" key="2">
    <source>
        <dbReference type="Proteomes" id="UP000007319"/>
    </source>
</evidence>
<dbReference type="AlphaFoldDB" id="A0A9P1NQH4"/>
<dbReference type="EMBL" id="HE577329">
    <property type="protein sequence ID" value="CCD02001.1"/>
    <property type="molecule type" value="Genomic_DNA"/>
</dbReference>
<dbReference type="KEGG" id="abs:AZOBR_p270197"/>
<gene>
    <name evidence="1" type="ORF">AZOBR_p270197</name>
</gene>
<name>A0A9P1NQH4_9PROT</name>
<geneLocation type="plasmid" evidence="1 2">
    <name>AZOBR_p2</name>
</geneLocation>
<organism evidence="1 2">
    <name type="scientific">Azospirillum baldaniorum</name>
    <dbReference type="NCBI Taxonomy" id="1064539"/>
    <lineage>
        <taxon>Bacteria</taxon>
        <taxon>Pseudomonadati</taxon>
        <taxon>Pseudomonadota</taxon>
        <taxon>Alphaproteobacteria</taxon>
        <taxon>Rhodospirillales</taxon>
        <taxon>Azospirillaceae</taxon>
        <taxon>Azospirillum</taxon>
    </lineage>
</organism>
<reference evidence="1 2" key="1">
    <citation type="journal article" date="2011" name="PLoS Genet.">
        <title>Azospirillum genomes reveal transition of bacteria from aquatic to terrestrial environments.</title>
        <authorList>
            <person name="Wisniewski-Dye F."/>
            <person name="Borziak K."/>
            <person name="Khalsa-Moyers G."/>
            <person name="Alexandre G."/>
            <person name="Sukharnikov L.O."/>
            <person name="Wuichet K."/>
            <person name="Hurst G.B."/>
            <person name="McDonald W.H."/>
            <person name="Robertson J.S."/>
            <person name="Barbe V."/>
            <person name="Calteau A."/>
            <person name="Rouy Z."/>
            <person name="Mangenot S."/>
            <person name="Prigent-Combaret C."/>
            <person name="Normand P."/>
            <person name="Boyer M."/>
            <person name="Siguier P."/>
            <person name="Dessaux Y."/>
            <person name="Elmerich C."/>
            <person name="Condemine G."/>
            <person name="Krishnen G."/>
            <person name="Kennedy I."/>
            <person name="Paterson A.H."/>
            <person name="Gonzalez V."/>
            <person name="Mavingui P."/>
            <person name="Zhulin I.B."/>
        </authorList>
    </citation>
    <scope>NUCLEOTIDE SEQUENCE [LARGE SCALE GENOMIC DNA]</scope>
    <source>
        <strain evidence="1 2">Sp245</strain>
    </source>
</reference>
<dbReference type="Proteomes" id="UP000007319">
    <property type="component" value="Plasmid AZOBR_p2"/>
</dbReference>
<proteinExistence type="predicted"/>
<protein>
    <recommendedName>
        <fullName evidence="3">Phage protein</fullName>
    </recommendedName>
</protein>